<accession>A0A3D9YUZ5</accession>
<sequence>MRFSAEEVRNIQKLMREKAWASVYSLLDSARDHAVTQEDKASEIYWRTMALIKQGRYQEAIDLLRKDGALFNSQCLPLKIIAEILDKIGDDQGALRELSGAPIEQEMEDFYGLAIDTKFLYFYLLAKTGDRSVRNKLSEIPDDYRHITMGGKFLTKADLVALLNRTSNQP</sequence>
<evidence type="ECO:0000313" key="2">
    <source>
        <dbReference type="Proteomes" id="UP000256900"/>
    </source>
</evidence>
<evidence type="ECO:0008006" key="3">
    <source>
        <dbReference type="Google" id="ProtNLM"/>
    </source>
</evidence>
<reference evidence="1 2" key="1">
    <citation type="submission" date="2018-08" db="EMBL/GenBank/DDBJ databases">
        <title>Genomic Encyclopedia of Type Strains, Phase IV (KMG-IV): sequencing the most valuable type-strain genomes for metagenomic binning, comparative biology and taxonomic classification.</title>
        <authorList>
            <person name="Goeker M."/>
        </authorList>
    </citation>
    <scope>NUCLEOTIDE SEQUENCE [LARGE SCALE GENOMIC DNA]</scope>
    <source>
        <strain evidence="1 2">BW863</strain>
    </source>
</reference>
<dbReference type="AlphaFoldDB" id="A0A3D9YUZ5"/>
<dbReference type="OrthoDB" id="8521102at2"/>
<proteinExistence type="predicted"/>
<dbReference type="RefSeq" id="WP_129396453.1">
    <property type="nucleotide sequence ID" value="NZ_CP025086.1"/>
</dbReference>
<organism evidence="1 2">
    <name type="scientific">Methylovirgula ligni</name>
    <dbReference type="NCBI Taxonomy" id="569860"/>
    <lineage>
        <taxon>Bacteria</taxon>
        <taxon>Pseudomonadati</taxon>
        <taxon>Pseudomonadota</taxon>
        <taxon>Alphaproteobacteria</taxon>
        <taxon>Hyphomicrobiales</taxon>
        <taxon>Beijerinckiaceae</taxon>
        <taxon>Methylovirgula</taxon>
    </lineage>
</organism>
<dbReference type="Proteomes" id="UP000256900">
    <property type="component" value="Unassembled WGS sequence"/>
</dbReference>
<protein>
    <recommendedName>
        <fullName evidence="3">Tetratricopeptide repeat protein</fullName>
    </recommendedName>
</protein>
<name>A0A3D9YUZ5_9HYPH</name>
<comment type="caution">
    <text evidence="1">The sequence shown here is derived from an EMBL/GenBank/DDBJ whole genome shotgun (WGS) entry which is preliminary data.</text>
</comment>
<dbReference type="EMBL" id="QUMO01000003">
    <property type="protein sequence ID" value="REF86437.1"/>
    <property type="molecule type" value="Genomic_DNA"/>
</dbReference>
<gene>
    <name evidence="1" type="ORF">DES32_2491</name>
</gene>
<evidence type="ECO:0000313" key="1">
    <source>
        <dbReference type="EMBL" id="REF86437.1"/>
    </source>
</evidence>
<keyword evidence="2" id="KW-1185">Reference proteome</keyword>